<dbReference type="Pfam" id="PF01381">
    <property type="entry name" value="HTH_3"/>
    <property type="match status" value="1"/>
</dbReference>
<dbReference type="EMBL" id="CABFWE030000005">
    <property type="protein sequence ID" value="CAD7038399.1"/>
    <property type="molecule type" value="Genomic_DNA"/>
</dbReference>
<evidence type="ECO:0000313" key="3">
    <source>
        <dbReference type="Proteomes" id="UP000601041"/>
    </source>
</evidence>
<evidence type="ECO:0000259" key="1">
    <source>
        <dbReference type="PROSITE" id="PS50943"/>
    </source>
</evidence>
<sequence length="77" mass="8382">MMARQVRTSNDIGALVRSVRKEQNLRQDELAGVSGVGVRFIVDLEAGKPTAQIGKVLHVLQTLGCSVEILAPGDRRR</sequence>
<comment type="caution">
    <text evidence="2">The sequence shown here is derived from an EMBL/GenBank/DDBJ whole genome shotgun (WGS) entry which is preliminary data.</text>
</comment>
<dbReference type="Gene3D" id="1.10.260.40">
    <property type="entry name" value="lambda repressor-like DNA-binding domains"/>
    <property type="match status" value="1"/>
</dbReference>
<dbReference type="InterPro" id="IPR017507">
    <property type="entry name" value="Tscrpt_reg_HipB-like"/>
</dbReference>
<organism evidence="2 3">
    <name type="scientific">Pseudorhizobium halotolerans</name>
    <dbReference type="NCBI Taxonomy" id="1233081"/>
    <lineage>
        <taxon>Bacteria</taxon>
        <taxon>Pseudomonadati</taxon>
        <taxon>Pseudomonadota</taxon>
        <taxon>Alphaproteobacteria</taxon>
        <taxon>Hyphomicrobiales</taxon>
        <taxon>Rhizobiaceae</taxon>
        <taxon>Rhizobium/Agrobacterium group</taxon>
        <taxon>Pseudorhizobium</taxon>
    </lineage>
</organism>
<dbReference type="InterPro" id="IPR010982">
    <property type="entry name" value="Lambda_DNA-bd_dom_sf"/>
</dbReference>
<evidence type="ECO:0000313" key="2">
    <source>
        <dbReference type="EMBL" id="CAD7038399.1"/>
    </source>
</evidence>
<dbReference type="PROSITE" id="PS50943">
    <property type="entry name" value="HTH_CROC1"/>
    <property type="match status" value="1"/>
</dbReference>
<dbReference type="SMART" id="SM00530">
    <property type="entry name" value="HTH_XRE"/>
    <property type="match status" value="1"/>
</dbReference>
<feature type="domain" description="HTH cro/C1-type" evidence="1">
    <location>
        <begin position="16"/>
        <end position="70"/>
    </location>
</feature>
<dbReference type="CDD" id="cd00093">
    <property type="entry name" value="HTH_XRE"/>
    <property type="match status" value="1"/>
</dbReference>
<proteinExistence type="predicted"/>
<dbReference type="Proteomes" id="UP000601041">
    <property type="component" value="Unassembled WGS sequence"/>
</dbReference>
<dbReference type="NCBIfam" id="TIGR03070">
    <property type="entry name" value="couple_hipB"/>
    <property type="match status" value="1"/>
</dbReference>
<gene>
    <name evidence="2" type="ORF">RHAB21_02783</name>
</gene>
<reference evidence="2 3" key="1">
    <citation type="submission" date="2020-11" db="EMBL/GenBank/DDBJ databases">
        <authorList>
            <person name="Lassalle F."/>
        </authorList>
    </citation>
    <scope>NUCLEOTIDE SEQUENCE [LARGE SCALE GENOMIC DNA]</scope>
    <source>
        <strain evidence="2 3">AB21</strain>
    </source>
</reference>
<dbReference type="SUPFAM" id="SSF47413">
    <property type="entry name" value="lambda repressor-like DNA-binding domains"/>
    <property type="match status" value="1"/>
</dbReference>
<protein>
    <submittedName>
        <fullName evidence="2">Transcriptional regulator</fullName>
    </submittedName>
</protein>
<keyword evidence="3" id="KW-1185">Reference proteome</keyword>
<accession>A0ABN7JQY8</accession>
<name>A0ABN7JQY8_9HYPH</name>
<dbReference type="InterPro" id="IPR001387">
    <property type="entry name" value="Cro/C1-type_HTH"/>
</dbReference>